<name>A0ABM4C1B0_HYDVU</name>
<dbReference type="GeneID" id="136081653"/>
<protein>
    <submittedName>
        <fullName evidence="2">Uncharacterized protein LOC136081653 isoform X3</fullName>
    </submittedName>
</protein>
<keyword evidence="1" id="KW-1185">Reference proteome</keyword>
<proteinExistence type="predicted"/>
<sequence length="91" mass="10304">MRKVCSTTGQNTAFLLCIALTHEKACKKLVIAQETLGDEEHQHKVAKKEKGITDIMWTKVIILINVITVISNAKVRWQVCSKDPIYPKLLE</sequence>
<dbReference type="RefSeq" id="XP_065655333.1">
    <property type="nucleotide sequence ID" value="XM_065799261.1"/>
</dbReference>
<evidence type="ECO:0000313" key="2">
    <source>
        <dbReference type="RefSeq" id="XP_065655333.1"/>
    </source>
</evidence>
<dbReference type="Proteomes" id="UP001652625">
    <property type="component" value="Chromosome 06"/>
</dbReference>
<gene>
    <name evidence="2" type="primary">LOC136081653</name>
</gene>
<accession>A0ABM4C1B0</accession>
<organism evidence="1 2">
    <name type="scientific">Hydra vulgaris</name>
    <name type="common">Hydra</name>
    <name type="synonym">Hydra attenuata</name>
    <dbReference type="NCBI Taxonomy" id="6087"/>
    <lineage>
        <taxon>Eukaryota</taxon>
        <taxon>Metazoa</taxon>
        <taxon>Cnidaria</taxon>
        <taxon>Hydrozoa</taxon>
        <taxon>Hydroidolina</taxon>
        <taxon>Anthoathecata</taxon>
        <taxon>Aplanulata</taxon>
        <taxon>Hydridae</taxon>
        <taxon>Hydra</taxon>
    </lineage>
</organism>
<reference evidence="2" key="1">
    <citation type="submission" date="2025-08" db="UniProtKB">
        <authorList>
            <consortium name="RefSeq"/>
        </authorList>
    </citation>
    <scope>IDENTIFICATION</scope>
</reference>
<evidence type="ECO:0000313" key="1">
    <source>
        <dbReference type="Proteomes" id="UP001652625"/>
    </source>
</evidence>